<organism evidence="1 2">
    <name type="scientific">Irpex rosettiformis</name>
    <dbReference type="NCBI Taxonomy" id="378272"/>
    <lineage>
        <taxon>Eukaryota</taxon>
        <taxon>Fungi</taxon>
        <taxon>Dikarya</taxon>
        <taxon>Basidiomycota</taxon>
        <taxon>Agaricomycotina</taxon>
        <taxon>Agaricomycetes</taxon>
        <taxon>Polyporales</taxon>
        <taxon>Irpicaceae</taxon>
        <taxon>Irpex</taxon>
    </lineage>
</organism>
<evidence type="ECO:0000313" key="2">
    <source>
        <dbReference type="Proteomes" id="UP001055072"/>
    </source>
</evidence>
<gene>
    <name evidence="1" type="ORF">BDY19DRAFT_611129</name>
</gene>
<proteinExistence type="predicted"/>
<protein>
    <submittedName>
        <fullName evidence="1">Uncharacterized protein</fullName>
    </submittedName>
</protein>
<reference evidence="1" key="1">
    <citation type="journal article" date="2021" name="Environ. Microbiol.">
        <title>Gene family expansions and transcriptome signatures uncover fungal adaptations to wood decay.</title>
        <authorList>
            <person name="Hage H."/>
            <person name="Miyauchi S."/>
            <person name="Viragh M."/>
            <person name="Drula E."/>
            <person name="Min B."/>
            <person name="Chaduli D."/>
            <person name="Navarro D."/>
            <person name="Favel A."/>
            <person name="Norest M."/>
            <person name="Lesage-Meessen L."/>
            <person name="Balint B."/>
            <person name="Merenyi Z."/>
            <person name="de Eugenio L."/>
            <person name="Morin E."/>
            <person name="Martinez A.T."/>
            <person name="Baldrian P."/>
            <person name="Stursova M."/>
            <person name="Martinez M.J."/>
            <person name="Novotny C."/>
            <person name="Magnuson J.K."/>
            <person name="Spatafora J.W."/>
            <person name="Maurice S."/>
            <person name="Pangilinan J."/>
            <person name="Andreopoulos W."/>
            <person name="LaButti K."/>
            <person name="Hundley H."/>
            <person name="Na H."/>
            <person name="Kuo A."/>
            <person name="Barry K."/>
            <person name="Lipzen A."/>
            <person name="Henrissat B."/>
            <person name="Riley R."/>
            <person name="Ahrendt S."/>
            <person name="Nagy L.G."/>
            <person name="Grigoriev I.V."/>
            <person name="Martin F."/>
            <person name="Rosso M.N."/>
        </authorList>
    </citation>
    <scope>NUCLEOTIDE SEQUENCE</scope>
    <source>
        <strain evidence="1">CBS 384.51</strain>
    </source>
</reference>
<sequence length="650" mass="74759">MPPRQSERNKPSTSRPIYAGDSNTDADGDPDKSAISSGGRALPVAKRRGKLQQMLDMPLDIIVEICSHLHPRDLLHLARSSKVLRKFFMSRNSTLAWKAARLTLIDPLLPPCPNDLSEPAYANLMFDTHCHSCLKKNSQDIYWRCRVRLCKSCYGAQRLERGRWSQWSTVVDVDVEKLIYPRQIDDIMPSLISNGPFYRPHLHHFVSSLKSTRPHDLEKFLKAREELVAYVEKDVRCLSQYLLFIKNTRSSELHRVRRARKDSIIEKLKEEGFQEEIDFMLESWSSHRGFVRLPEVSKAQLLTPRVWNNIREAVIKFMKVVRKDREYRQVETILWPRIRILNKSIEEILRPLYPYQISTLTATLCIPELYYRLNPAVAEFDAEDFQHFLQEFLPRYLEQHAKDAKEEFTKKTRKRLGLKESEDPFDLALTTLFICPHCSAGLTSTHAPFHQCHFHKIRKPEWMSQHYYDLCSSINTGLEGKRTWSPCILSDKGTERTEMVIKACGFDPRTATAAELDQADLRLQCTTSNERITLIMGWRTAISCCCGTSPSFALATGQQAAAVKPLEAQTLQDALNKQEQQHILRCSHCSDTLQRDKALIKKHIIGSHSINEPTEADWVDMSKTGPYVPDPIYVVSHPGGEVTAHLKRPL</sequence>
<accession>A0ACB8TPJ7</accession>
<keyword evidence="2" id="KW-1185">Reference proteome</keyword>
<dbReference type="Proteomes" id="UP001055072">
    <property type="component" value="Unassembled WGS sequence"/>
</dbReference>
<evidence type="ECO:0000313" key="1">
    <source>
        <dbReference type="EMBL" id="KAI0083912.1"/>
    </source>
</evidence>
<dbReference type="EMBL" id="MU274951">
    <property type="protein sequence ID" value="KAI0083912.1"/>
    <property type="molecule type" value="Genomic_DNA"/>
</dbReference>
<comment type="caution">
    <text evidence="1">The sequence shown here is derived from an EMBL/GenBank/DDBJ whole genome shotgun (WGS) entry which is preliminary data.</text>
</comment>
<name>A0ACB8TPJ7_9APHY</name>